<protein>
    <submittedName>
        <fullName evidence="2">Uncharacterized protein</fullName>
    </submittedName>
</protein>
<dbReference type="EMBL" id="MU004185">
    <property type="protein sequence ID" value="KAF2498941.1"/>
    <property type="molecule type" value="Genomic_DNA"/>
</dbReference>
<evidence type="ECO:0000313" key="3">
    <source>
        <dbReference type="Proteomes" id="UP000799750"/>
    </source>
</evidence>
<name>A0A6A6R2J3_9PEZI</name>
<dbReference type="Proteomes" id="UP000799750">
    <property type="component" value="Unassembled WGS sequence"/>
</dbReference>
<evidence type="ECO:0000256" key="1">
    <source>
        <dbReference type="SAM" id="MobiDB-lite"/>
    </source>
</evidence>
<keyword evidence="3" id="KW-1185">Reference proteome</keyword>
<organism evidence="2 3">
    <name type="scientific">Lophium mytilinum</name>
    <dbReference type="NCBI Taxonomy" id="390894"/>
    <lineage>
        <taxon>Eukaryota</taxon>
        <taxon>Fungi</taxon>
        <taxon>Dikarya</taxon>
        <taxon>Ascomycota</taxon>
        <taxon>Pezizomycotina</taxon>
        <taxon>Dothideomycetes</taxon>
        <taxon>Pleosporomycetidae</taxon>
        <taxon>Mytilinidiales</taxon>
        <taxon>Mytilinidiaceae</taxon>
        <taxon>Lophium</taxon>
    </lineage>
</organism>
<evidence type="ECO:0000313" key="2">
    <source>
        <dbReference type="EMBL" id="KAF2498941.1"/>
    </source>
</evidence>
<gene>
    <name evidence="2" type="ORF">BU16DRAFT_605470</name>
</gene>
<sequence>MPAHSPIPTTPGPESAELATPSNSNSDMSDGLVRGQLAPLLHKLPGEVRNQLFVLLLKCPYPMDITFKSEKSFHYSMVRIWWSGGEDKHKLWRELHRYDEINCIRTLNTLTRFTDRKIAREAWTYFFANNGFIVSGAKGLGLWHQLAFLESIGAEGRAVITAINLHPISAAGESSMIYEGPHGRRVYEFYDAQREAEWQFQRLLVLLRECKQLRSLRLGLNTHYAFLGRLPEQKSLEGLFDRGEHLTPNSTMLGLLSLNNLPNLRILQVAFDSPPFSTDLMHKYFHPYPQLFPPLYTGFDGYILRNAMKRPEKIYAEVQRYLKEGFLEKIKVV</sequence>
<feature type="region of interest" description="Disordered" evidence="1">
    <location>
        <begin position="1"/>
        <end position="29"/>
    </location>
</feature>
<reference evidence="2" key="1">
    <citation type="journal article" date="2020" name="Stud. Mycol.">
        <title>101 Dothideomycetes genomes: a test case for predicting lifestyles and emergence of pathogens.</title>
        <authorList>
            <person name="Haridas S."/>
            <person name="Albert R."/>
            <person name="Binder M."/>
            <person name="Bloem J."/>
            <person name="Labutti K."/>
            <person name="Salamov A."/>
            <person name="Andreopoulos B."/>
            <person name="Baker S."/>
            <person name="Barry K."/>
            <person name="Bills G."/>
            <person name="Bluhm B."/>
            <person name="Cannon C."/>
            <person name="Castanera R."/>
            <person name="Culley D."/>
            <person name="Daum C."/>
            <person name="Ezra D."/>
            <person name="Gonzalez J."/>
            <person name="Henrissat B."/>
            <person name="Kuo A."/>
            <person name="Liang C."/>
            <person name="Lipzen A."/>
            <person name="Lutzoni F."/>
            <person name="Magnuson J."/>
            <person name="Mondo S."/>
            <person name="Nolan M."/>
            <person name="Ohm R."/>
            <person name="Pangilinan J."/>
            <person name="Park H.-J."/>
            <person name="Ramirez L."/>
            <person name="Alfaro M."/>
            <person name="Sun H."/>
            <person name="Tritt A."/>
            <person name="Yoshinaga Y."/>
            <person name="Zwiers L.-H."/>
            <person name="Turgeon B."/>
            <person name="Goodwin S."/>
            <person name="Spatafora J."/>
            <person name="Crous P."/>
            <person name="Grigoriev I."/>
        </authorList>
    </citation>
    <scope>NUCLEOTIDE SEQUENCE</scope>
    <source>
        <strain evidence="2">CBS 269.34</strain>
    </source>
</reference>
<dbReference type="AlphaFoldDB" id="A0A6A6R2J3"/>
<dbReference type="OrthoDB" id="3688508at2759"/>
<accession>A0A6A6R2J3</accession>
<proteinExistence type="predicted"/>